<keyword evidence="1" id="KW-0175">Coiled coil</keyword>
<dbReference type="AlphaFoldDB" id="A0A3R7CZG7"/>
<evidence type="ECO:0000313" key="2">
    <source>
        <dbReference type="EMBL" id="RHY28936.1"/>
    </source>
</evidence>
<feature type="coiled-coil region" evidence="1">
    <location>
        <begin position="136"/>
        <end position="163"/>
    </location>
</feature>
<organism evidence="2 3">
    <name type="scientific">Aphanomyces invadans</name>
    <dbReference type="NCBI Taxonomy" id="157072"/>
    <lineage>
        <taxon>Eukaryota</taxon>
        <taxon>Sar</taxon>
        <taxon>Stramenopiles</taxon>
        <taxon>Oomycota</taxon>
        <taxon>Saprolegniomycetes</taxon>
        <taxon>Saprolegniales</taxon>
        <taxon>Verrucalvaceae</taxon>
        <taxon>Aphanomyces</taxon>
    </lineage>
</organism>
<gene>
    <name evidence="2" type="ORF">DYB32_005585</name>
</gene>
<dbReference type="EMBL" id="QUSY01000503">
    <property type="protein sequence ID" value="RHY28936.1"/>
    <property type="molecule type" value="Genomic_DNA"/>
</dbReference>
<evidence type="ECO:0000256" key="1">
    <source>
        <dbReference type="SAM" id="Coils"/>
    </source>
</evidence>
<dbReference type="VEuPathDB" id="FungiDB:H310_14790"/>
<accession>A0A3R7CZG7</accession>
<protein>
    <submittedName>
        <fullName evidence="2">Uncharacterized protein</fullName>
    </submittedName>
</protein>
<comment type="caution">
    <text evidence="2">The sequence shown here is derived from an EMBL/GenBank/DDBJ whole genome shotgun (WGS) entry which is preliminary data.</text>
</comment>
<reference evidence="2 3" key="1">
    <citation type="submission" date="2018-08" db="EMBL/GenBank/DDBJ databases">
        <title>Aphanomyces genome sequencing and annotation.</title>
        <authorList>
            <person name="Minardi D."/>
            <person name="Oidtmann B."/>
            <person name="Van Der Giezen M."/>
            <person name="Studholme D.J."/>
        </authorList>
    </citation>
    <scope>NUCLEOTIDE SEQUENCE [LARGE SCALE GENOMIC DNA]</scope>
    <source>
        <strain evidence="2 3">NJM0002</strain>
    </source>
</reference>
<proteinExistence type="predicted"/>
<dbReference type="Proteomes" id="UP000285060">
    <property type="component" value="Unassembled WGS sequence"/>
</dbReference>
<evidence type="ECO:0000313" key="3">
    <source>
        <dbReference type="Proteomes" id="UP000285060"/>
    </source>
</evidence>
<sequence length="174" mass="19455">MAEATAALDIAYHKLEIQHSHDDFPDLQRRIDMAKAILEERRKQYDALTTEAADRQAKIAQLVQDELIVRKQQQEAVKSRFKLQRRLSDVGGHENALKILIATLAATKEDVLTVRPTLSAAHKDLEKEAAMLAVAVQKAKSTIESYNRERQAIEAKKLEADGKLAKIAAFLTAT</sequence>
<keyword evidence="3" id="KW-1185">Reference proteome</keyword>
<name>A0A3R7CZG7_9STRA</name>